<reference evidence="1" key="1">
    <citation type="submission" date="2018-06" db="EMBL/GenBank/DDBJ databases">
        <authorList>
            <person name="Zhirakovskaya E."/>
        </authorList>
    </citation>
    <scope>NUCLEOTIDE SEQUENCE</scope>
</reference>
<evidence type="ECO:0000313" key="1">
    <source>
        <dbReference type="EMBL" id="VAW77156.1"/>
    </source>
</evidence>
<dbReference type="AlphaFoldDB" id="A0A3B0Z8Y6"/>
<dbReference type="Pfam" id="PF04820">
    <property type="entry name" value="Trp_halogenase"/>
    <property type="match status" value="2"/>
</dbReference>
<dbReference type="InterPro" id="IPR050816">
    <property type="entry name" value="Flavin-dep_Halogenase_NPB"/>
</dbReference>
<dbReference type="PRINTS" id="PR00420">
    <property type="entry name" value="RNGMNOXGNASE"/>
</dbReference>
<proteinExistence type="predicted"/>
<dbReference type="EMBL" id="UOFK01000111">
    <property type="protein sequence ID" value="VAW77156.1"/>
    <property type="molecule type" value="Genomic_DNA"/>
</dbReference>
<name>A0A3B0Z8Y6_9ZZZZ</name>
<protein>
    <submittedName>
        <fullName evidence="1">FIG022199: FAD-binding protein</fullName>
    </submittedName>
</protein>
<dbReference type="InterPro" id="IPR006905">
    <property type="entry name" value="Flavin_halogenase"/>
</dbReference>
<organism evidence="1">
    <name type="scientific">hydrothermal vent metagenome</name>
    <dbReference type="NCBI Taxonomy" id="652676"/>
    <lineage>
        <taxon>unclassified sequences</taxon>
        <taxon>metagenomes</taxon>
        <taxon>ecological metagenomes</taxon>
    </lineage>
</organism>
<dbReference type="GO" id="GO:0004497">
    <property type="term" value="F:monooxygenase activity"/>
    <property type="evidence" value="ECO:0007669"/>
    <property type="project" value="InterPro"/>
</dbReference>
<dbReference type="SUPFAM" id="SSF51905">
    <property type="entry name" value="FAD/NAD(P)-binding domain"/>
    <property type="match status" value="1"/>
</dbReference>
<accession>A0A3B0Z8Y6</accession>
<dbReference type="Gene3D" id="3.50.50.60">
    <property type="entry name" value="FAD/NAD(P)-binding domain"/>
    <property type="match status" value="1"/>
</dbReference>
<dbReference type="InterPro" id="IPR036188">
    <property type="entry name" value="FAD/NAD-bd_sf"/>
</dbReference>
<dbReference type="PANTHER" id="PTHR43747">
    <property type="entry name" value="FAD-BINDING PROTEIN"/>
    <property type="match status" value="1"/>
</dbReference>
<gene>
    <name evidence="1" type="ORF">MNBD_GAMMA13-805</name>
</gene>
<dbReference type="PANTHER" id="PTHR43747:SF1">
    <property type="entry name" value="SLR1998 PROTEIN"/>
    <property type="match status" value="1"/>
</dbReference>
<sequence length="399" mass="45065">MTVLDFDVIVLGSGPAGSTASTLLVRQGHKVLMIERSRHPKFHIGESLLPMSAPIFARLGIQWDTSEYLPKGGAEFINEQSGQRVRFSLADEHQPYQVERAKFDHMMVQNAVNKGAELRQEETANQIDIQDDRVHVTTDKGEYAARYFIDASGRSAFMGRQQTAIERINNLGRFALYTHYRHASSEAARCMYASGDIKVLMLDIGWVWIIPLVNQRISVGIVVKEAHSSSLKGEALFQHYRHASPTLNAVLDGTEQEAPIRSEANFSFTNRQRHGKRFACCGDAAGFLDPIFSSGVFLATNSAERVADRVDRALKENDEGRLDLHVNDDKDHMLGFRSMQLFVERFYQYDLVHHLFFEAGRDERIEKDITGLLSGKLWSGDNSFQKTLMKGRQARRTPS</sequence>